<protein>
    <submittedName>
        <fullName evidence="4">Uncharacterized protein</fullName>
    </submittedName>
</protein>
<feature type="compositionally biased region" description="Low complexity" evidence="3">
    <location>
        <begin position="334"/>
        <end position="344"/>
    </location>
</feature>
<evidence type="ECO:0000256" key="3">
    <source>
        <dbReference type="SAM" id="MobiDB-lite"/>
    </source>
</evidence>
<accession>A0A8J4GUN6</accession>
<dbReference type="PANTHER" id="PTHR21549:SF1">
    <property type="entry name" value="COILED-COIL DOMAIN-CONTAINING PROTEIN 148"/>
    <property type="match status" value="1"/>
</dbReference>
<keyword evidence="1 2" id="KW-0175">Coiled coil</keyword>
<evidence type="ECO:0000313" key="4">
    <source>
        <dbReference type="EMBL" id="GIM15490.1"/>
    </source>
</evidence>
<name>A0A8J4GUN6_9CHLO</name>
<reference evidence="4" key="1">
    <citation type="journal article" date="2021" name="Proc. Natl. Acad. Sci. U.S.A.">
        <title>Three genomes in the algal genus Volvox reveal the fate of a haploid sex-determining region after a transition to homothallism.</title>
        <authorList>
            <person name="Yamamoto K."/>
            <person name="Hamaji T."/>
            <person name="Kawai-Toyooka H."/>
            <person name="Matsuzaki R."/>
            <person name="Takahashi F."/>
            <person name="Nishimura Y."/>
            <person name="Kawachi M."/>
            <person name="Noguchi H."/>
            <person name="Minakuchi Y."/>
            <person name="Umen J.G."/>
            <person name="Toyoda A."/>
            <person name="Nozaki H."/>
        </authorList>
    </citation>
    <scope>NUCLEOTIDE SEQUENCE</scope>
    <source>
        <strain evidence="4">NIES-3785</strain>
    </source>
</reference>
<feature type="coiled-coil region" evidence="2">
    <location>
        <begin position="110"/>
        <end position="178"/>
    </location>
</feature>
<sequence length="767" mass="82436">MSRTSNRGPRADIALLRKLKADPNFSPASLLNTGPNILEKANKLKGFVEYQRGKLGASAAKTEWLLAYQQLQDDAERELTTCLQQLAGQPVSDHVREMVESALVALYDDAEKCRAERHDLRSQIKELSSAHASLNAHSNPSGFSKETSVIKAEVSAAAEELEASLASLAEQAAALNLELKESWPSALAGPQSGSVGGDSTGGGLAAVAASSASDSVAQLAGYSYSYSRSDDCAELERMLARFPLASSDIKDRIREVFAALQEKFLERVETWHLESEQAARDLAVATAATAVVSTSCSNPQRRKGPATSNSTGPGKTVIATAAGRTGQSAGGGDATRAAPGRGRAGAVANGRGAAAAAVAAAARPLPDGAAAGDVRIVGREEGAAAKTAAGTAGVAGSSSSSGGGWAFAGYGGWSAEEHSAFVRHRDRLMKECGPGAKSLSREALMARIATLLPGGRTVPQLIAHDDWTTATRLLSRKRRDLNEAWDRERRQFLEDSASFLQESQTLFFAQAEEAANRLVAELQRVRARDELEELRAEKAREDEVATAERAAREAAEAETRLLEEARERRERAAKKEMVAAYRAELERQQAAQQAAAAEADRLAALAAEQQAEYNRQRVEVRQAEYVARQEQARERQAVVEAEMLAREARLARLRALVAPEVEADPKRLLAPTAASAAVDPDKDAEGAFHPVNGFTTDQVVKDQRFKVRHWSTALVVFITCGSNKVYTVVAVKCVRQGTLDARMRRGGRISQEFWNKDVLFISNIIKK</sequence>
<feature type="coiled-coil region" evidence="2">
    <location>
        <begin position="508"/>
        <end position="602"/>
    </location>
</feature>
<dbReference type="AlphaFoldDB" id="A0A8J4GUN6"/>
<organism evidence="4 5">
    <name type="scientific">Volvox reticuliferus</name>
    <dbReference type="NCBI Taxonomy" id="1737510"/>
    <lineage>
        <taxon>Eukaryota</taxon>
        <taxon>Viridiplantae</taxon>
        <taxon>Chlorophyta</taxon>
        <taxon>core chlorophytes</taxon>
        <taxon>Chlorophyceae</taxon>
        <taxon>CS clade</taxon>
        <taxon>Chlamydomonadales</taxon>
        <taxon>Volvocaceae</taxon>
        <taxon>Volvox</taxon>
    </lineage>
</organism>
<feature type="region of interest" description="Disordered" evidence="3">
    <location>
        <begin position="294"/>
        <end position="344"/>
    </location>
</feature>
<evidence type="ECO:0000313" key="5">
    <source>
        <dbReference type="Proteomes" id="UP000722791"/>
    </source>
</evidence>
<proteinExistence type="predicted"/>
<dbReference type="EMBL" id="BNCQ01000065">
    <property type="protein sequence ID" value="GIM15490.1"/>
    <property type="molecule type" value="Genomic_DNA"/>
</dbReference>
<evidence type="ECO:0000256" key="1">
    <source>
        <dbReference type="ARBA" id="ARBA00023054"/>
    </source>
</evidence>
<evidence type="ECO:0000256" key="2">
    <source>
        <dbReference type="SAM" id="Coils"/>
    </source>
</evidence>
<dbReference type="PANTHER" id="PTHR21549">
    <property type="entry name" value="MUTATED IN BLADDER CANCER 1"/>
    <property type="match status" value="1"/>
</dbReference>
<gene>
    <name evidence="4" type="ORF">Vretimale_18274</name>
</gene>
<dbReference type="Proteomes" id="UP000722791">
    <property type="component" value="Unassembled WGS sequence"/>
</dbReference>
<comment type="caution">
    <text evidence="4">The sequence shown here is derived from an EMBL/GenBank/DDBJ whole genome shotgun (WGS) entry which is preliminary data.</text>
</comment>
<dbReference type="InterPro" id="IPR039902">
    <property type="entry name" value="CCDC148/CCDC112"/>
</dbReference>